<feature type="region of interest" description="Disordered" evidence="1">
    <location>
        <begin position="18"/>
        <end position="38"/>
    </location>
</feature>
<evidence type="ECO:0000256" key="1">
    <source>
        <dbReference type="SAM" id="MobiDB-lite"/>
    </source>
</evidence>
<sequence length="563" mass="65873">MSSLEQLKQKVTIMRARQSTIQTTKQQQKQHKKQQNNKTFTINNNSLTNQLIQEGPDSGSKYQADQYQFKQIKQNQKIEVSIESSILTKTTQMQSTENRSLLVDRQNPTQFEQYMQMIKCIKTEIVNSDLFELSIQVDFTTKWNTMVVQLNLMNILQQDVLGQEFNINKFISNENNNDCLALKYIICEWNNNSGQNAKLLAEYLYKLLDVNKSVLKTLQSQYKLKDQSEEIKQFITILCSINRSLIEIEAHLIIKQMEAQNIYWKIKYPNIESLSESEFKKAILQSVKDNNIQLDDLQTQELLNTYAKRSFNSSVIVTELLQKYHQFSQVQEFQIMSSTIQCSLKNPLSTIQYSYQGVVSQFVGFYQLWCKLRVYIIRKLTENVRGIVKIYGEVKSGKTLTSMLSATFISLFLNKMQKKTHLNYKDQVRKIIFIDMSDLVDLNTSLSKLRQFAVLISNQIAPWYLKDIEKLITHKYDSHVEYNYLENIIEKMINLQSYCYHTIQLDEYQCIYSNLQDSDRRQIAVTIKRLTVKQFSCYPSTFIISGSTTVVGPRNAFLNQEEE</sequence>
<accession>A0AA86P5A1</accession>
<reference evidence="2" key="1">
    <citation type="submission" date="2023-06" db="EMBL/GenBank/DDBJ databases">
        <authorList>
            <person name="Kurt Z."/>
        </authorList>
    </citation>
    <scope>NUCLEOTIDE SEQUENCE</scope>
</reference>
<dbReference type="Proteomes" id="UP001642409">
    <property type="component" value="Unassembled WGS sequence"/>
</dbReference>
<name>A0AA86P5A1_9EUKA</name>
<dbReference type="EMBL" id="CATOUU010000464">
    <property type="protein sequence ID" value="CAI9930800.1"/>
    <property type="molecule type" value="Genomic_DNA"/>
</dbReference>
<dbReference type="AlphaFoldDB" id="A0AA86P5A1"/>
<comment type="caution">
    <text evidence="2">The sequence shown here is derived from an EMBL/GenBank/DDBJ whole genome shotgun (WGS) entry which is preliminary data.</text>
</comment>
<feature type="compositionally biased region" description="Low complexity" evidence="1">
    <location>
        <begin position="18"/>
        <end position="27"/>
    </location>
</feature>
<organism evidence="2">
    <name type="scientific">Hexamita inflata</name>
    <dbReference type="NCBI Taxonomy" id="28002"/>
    <lineage>
        <taxon>Eukaryota</taxon>
        <taxon>Metamonada</taxon>
        <taxon>Diplomonadida</taxon>
        <taxon>Hexamitidae</taxon>
        <taxon>Hexamitinae</taxon>
        <taxon>Hexamita</taxon>
    </lineage>
</organism>
<evidence type="ECO:0000313" key="2">
    <source>
        <dbReference type="EMBL" id="CAI9930800.1"/>
    </source>
</evidence>
<reference evidence="3 4" key="2">
    <citation type="submission" date="2024-07" db="EMBL/GenBank/DDBJ databases">
        <authorList>
            <person name="Akdeniz Z."/>
        </authorList>
    </citation>
    <scope>NUCLEOTIDE SEQUENCE [LARGE SCALE GENOMIC DNA]</scope>
</reference>
<evidence type="ECO:0000313" key="3">
    <source>
        <dbReference type="EMBL" id="CAL5974892.1"/>
    </source>
</evidence>
<keyword evidence="4" id="KW-1185">Reference proteome</keyword>
<proteinExistence type="predicted"/>
<protein>
    <submittedName>
        <fullName evidence="3">Hypothetical_protein</fullName>
    </submittedName>
</protein>
<dbReference type="EMBL" id="CAXDID020000005">
    <property type="protein sequence ID" value="CAL5974892.1"/>
    <property type="molecule type" value="Genomic_DNA"/>
</dbReference>
<gene>
    <name evidence="2" type="ORF">HINF_LOCUS18445</name>
    <name evidence="3" type="ORF">HINF_LOCUS3080</name>
</gene>
<evidence type="ECO:0000313" key="4">
    <source>
        <dbReference type="Proteomes" id="UP001642409"/>
    </source>
</evidence>